<proteinExistence type="predicted"/>
<sequence length="76" mass="8865">ELFFSAIIKIYNSTIDSDYGLRNLIIQMIKDNLGMLRAKENPILDKTLLKIIPDFILEICLSALDKCAEQDKRWDY</sequence>
<dbReference type="OrthoDB" id="6359816at2759"/>
<accession>A0A2I2G3Z8</accession>
<organism evidence="1 2">
    <name type="scientific">Aspergillus steynii IBT 23096</name>
    <dbReference type="NCBI Taxonomy" id="1392250"/>
    <lineage>
        <taxon>Eukaryota</taxon>
        <taxon>Fungi</taxon>
        <taxon>Dikarya</taxon>
        <taxon>Ascomycota</taxon>
        <taxon>Pezizomycotina</taxon>
        <taxon>Eurotiomycetes</taxon>
        <taxon>Eurotiomycetidae</taxon>
        <taxon>Eurotiales</taxon>
        <taxon>Aspergillaceae</taxon>
        <taxon>Aspergillus</taxon>
        <taxon>Aspergillus subgen. Circumdati</taxon>
    </lineage>
</organism>
<keyword evidence="2" id="KW-1185">Reference proteome</keyword>
<comment type="caution">
    <text evidence="1">The sequence shown here is derived from an EMBL/GenBank/DDBJ whole genome shotgun (WGS) entry which is preliminary data.</text>
</comment>
<gene>
    <name evidence="1" type="ORF">P170DRAFT_360772</name>
</gene>
<dbReference type="GeneID" id="36552134"/>
<feature type="non-terminal residue" evidence="1">
    <location>
        <position position="1"/>
    </location>
</feature>
<protein>
    <submittedName>
        <fullName evidence="1">Uncharacterized protein</fullName>
    </submittedName>
</protein>
<evidence type="ECO:0000313" key="2">
    <source>
        <dbReference type="Proteomes" id="UP000234275"/>
    </source>
</evidence>
<name>A0A2I2G3Z8_9EURO</name>
<dbReference type="VEuPathDB" id="FungiDB:P170DRAFT_360772"/>
<dbReference type="RefSeq" id="XP_024702885.1">
    <property type="nucleotide sequence ID" value="XM_024844434.1"/>
</dbReference>
<dbReference type="AlphaFoldDB" id="A0A2I2G3Z8"/>
<evidence type="ECO:0000313" key="1">
    <source>
        <dbReference type="EMBL" id="PLB47583.1"/>
    </source>
</evidence>
<dbReference type="STRING" id="1392250.A0A2I2G3Z8"/>
<dbReference type="Proteomes" id="UP000234275">
    <property type="component" value="Unassembled WGS sequence"/>
</dbReference>
<reference evidence="1 2" key="1">
    <citation type="submission" date="2016-12" db="EMBL/GenBank/DDBJ databases">
        <title>The genomes of Aspergillus section Nigri reveals drivers in fungal speciation.</title>
        <authorList>
            <consortium name="DOE Joint Genome Institute"/>
            <person name="Vesth T.C."/>
            <person name="Nybo J."/>
            <person name="Theobald S."/>
            <person name="Brandl J."/>
            <person name="Frisvad J.C."/>
            <person name="Nielsen K.F."/>
            <person name="Lyhne E.K."/>
            <person name="Kogle M.E."/>
            <person name="Kuo A."/>
            <person name="Riley R."/>
            <person name="Clum A."/>
            <person name="Nolan M."/>
            <person name="Lipzen A."/>
            <person name="Salamov A."/>
            <person name="Henrissat B."/>
            <person name="Wiebenga A."/>
            <person name="De Vries R.P."/>
            <person name="Grigoriev I.V."/>
            <person name="Mortensen U.H."/>
            <person name="Andersen M.R."/>
            <person name="Baker S.E."/>
        </authorList>
    </citation>
    <scope>NUCLEOTIDE SEQUENCE [LARGE SCALE GENOMIC DNA]</scope>
    <source>
        <strain evidence="1 2">IBT 23096</strain>
    </source>
</reference>
<dbReference type="EMBL" id="MSFO01000005">
    <property type="protein sequence ID" value="PLB47583.1"/>
    <property type="molecule type" value="Genomic_DNA"/>
</dbReference>